<dbReference type="SUPFAM" id="SSF81653">
    <property type="entry name" value="Calcium ATPase, transduction domain A"/>
    <property type="match status" value="1"/>
</dbReference>
<gene>
    <name evidence="2" type="ORF">ALAG00032_LOCUS470</name>
</gene>
<accession>A0A7S3NDD9</accession>
<organism evidence="2">
    <name type="scientific">Aureoumbra lagunensis</name>
    <dbReference type="NCBI Taxonomy" id="44058"/>
    <lineage>
        <taxon>Eukaryota</taxon>
        <taxon>Sar</taxon>
        <taxon>Stramenopiles</taxon>
        <taxon>Ochrophyta</taxon>
        <taxon>Pelagophyceae</taxon>
        <taxon>Pelagomonadales</taxon>
        <taxon>Aureoumbra</taxon>
    </lineage>
</organism>
<proteinExistence type="predicted"/>
<dbReference type="PANTHER" id="PTHR42861">
    <property type="entry name" value="CALCIUM-TRANSPORTING ATPASE"/>
    <property type="match status" value="1"/>
</dbReference>
<protein>
    <recommendedName>
        <fullName evidence="1">P-type ATPase A domain-containing protein</fullName>
    </recommendedName>
</protein>
<dbReference type="InterPro" id="IPR059000">
    <property type="entry name" value="ATPase_P-type_domA"/>
</dbReference>
<dbReference type="AlphaFoldDB" id="A0A7S3NDD9"/>
<dbReference type="Gene3D" id="2.70.150.10">
    <property type="entry name" value="Calcium-transporting ATPase, cytoplasmic transduction domain A"/>
    <property type="match status" value="1"/>
</dbReference>
<evidence type="ECO:0000313" key="2">
    <source>
        <dbReference type="EMBL" id="CAE0359741.1"/>
    </source>
</evidence>
<feature type="domain" description="P-type ATPase A" evidence="1">
    <location>
        <begin position="70"/>
        <end position="166"/>
    </location>
</feature>
<dbReference type="InterPro" id="IPR008250">
    <property type="entry name" value="ATPase_P-typ_transduc_dom_A_sf"/>
</dbReference>
<dbReference type="EMBL" id="HBIJ01000625">
    <property type="protein sequence ID" value="CAE0359741.1"/>
    <property type="molecule type" value="Transcribed_RNA"/>
</dbReference>
<evidence type="ECO:0000259" key="1">
    <source>
        <dbReference type="Pfam" id="PF00122"/>
    </source>
</evidence>
<name>A0A7S3NDD9_9STRA</name>
<reference evidence="2" key="1">
    <citation type="submission" date="2021-01" db="EMBL/GenBank/DDBJ databases">
        <authorList>
            <person name="Corre E."/>
            <person name="Pelletier E."/>
            <person name="Niang G."/>
            <person name="Scheremetjew M."/>
            <person name="Finn R."/>
            <person name="Kale V."/>
            <person name="Holt S."/>
            <person name="Cochrane G."/>
            <person name="Meng A."/>
            <person name="Brown T."/>
            <person name="Cohen L."/>
        </authorList>
    </citation>
    <scope>NUCLEOTIDE SEQUENCE</scope>
    <source>
        <strain evidence="2">CCMP1510</strain>
    </source>
</reference>
<dbReference type="Pfam" id="PF00122">
    <property type="entry name" value="E1-E2_ATPase"/>
    <property type="match status" value="1"/>
</dbReference>
<sequence>MEEDDDHVGQLLALHQVDPGQGLSWERARSLTTSQGSNVQTPPLKLPAFICCLLPCLMSTPGMRRFQAAIPITAIVLRDGEWCDLDTSALVVSDIVRLERGAAAPADLRVLEANDDFLIDDEALEGRDATVAAKKRSDFVPLTARCVRGDALLVVAAIGDDVELVRRIRQGNWPPPGAPPLEPLVEDYDYV</sequence>